<feature type="chain" id="PRO_5047281316" description="Solute-binding protein family 3/N-terminal domain-containing protein" evidence="1">
    <location>
        <begin position="20"/>
        <end position="284"/>
    </location>
</feature>
<evidence type="ECO:0000313" key="3">
    <source>
        <dbReference type="Proteomes" id="UP000614272"/>
    </source>
</evidence>
<gene>
    <name evidence="2" type="ORF">GCM10011357_02820</name>
</gene>
<evidence type="ECO:0000313" key="2">
    <source>
        <dbReference type="EMBL" id="GGD50315.1"/>
    </source>
</evidence>
<keyword evidence="1" id="KW-0732">Signal</keyword>
<protein>
    <recommendedName>
        <fullName evidence="4">Solute-binding protein family 3/N-terminal domain-containing protein</fullName>
    </recommendedName>
</protein>
<accession>A0ABQ1QZT2</accession>
<sequence>MLLLRLVLTLIFAASSASAAPMIWLAESSPGFEKTIKMDEQTRDLILSGLDNINFQIEPTNPKRGLNRLQHESNICVGDKIYNAERQRYSLASAIPQVVVPGLRLYLREELAVKNGLNTDKSSELSLSQLLKNLPDLQLGVMQGRSYGEILDQLLAAPALQRRIWRRSGTDMGAGLVAMLLNGRIDAIFEYPNVFKQYSQHVATESPITYLRLKETPAFISGYVLCSRSEAGKQAIDAISKSIEQLSRNREYLDIHLQWFDEDMHSELTRYYNRIYGTAFDLSQ</sequence>
<feature type="signal peptide" evidence="1">
    <location>
        <begin position="1"/>
        <end position="19"/>
    </location>
</feature>
<keyword evidence="3" id="KW-1185">Reference proteome</keyword>
<evidence type="ECO:0000256" key="1">
    <source>
        <dbReference type="SAM" id="SignalP"/>
    </source>
</evidence>
<evidence type="ECO:0008006" key="4">
    <source>
        <dbReference type="Google" id="ProtNLM"/>
    </source>
</evidence>
<dbReference type="SUPFAM" id="SSF53850">
    <property type="entry name" value="Periplasmic binding protein-like II"/>
    <property type="match status" value="1"/>
</dbReference>
<dbReference type="EMBL" id="BMGJ01000001">
    <property type="protein sequence ID" value="GGD50315.1"/>
    <property type="molecule type" value="Genomic_DNA"/>
</dbReference>
<proteinExistence type="predicted"/>
<dbReference type="Proteomes" id="UP000614272">
    <property type="component" value="Unassembled WGS sequence"/>
</dbReference>
<organism evidence="2 3">
    <name type="scientific">Lacimicrobium alkaliphilum</name>
    <dbReference type="NCBI Taxonomy" id="1526571"/>
    <lineage>
        <taxon>Bacteria</taxon>
        <taxon>Pseudomonadati</taxon>
        <taxon>Pseudomonadota</taxon>
        <taxon>Gammaproteobacteria</taxon>
        <taxon>Alteromonadales</taxon>
        <taxon>Alteromonadaceae</taxon>
        <taxon>Lacimicrobium</taxon>
    </lineage>
</organism>
<dbReference type="Gene3D" id="3.40.190.10">
    <property type="entry name" value="Periplasmic binding protein-like II"/>
    <property type="match status" value="1"/>
</dbReference>
<reference evidence="3" key="1">
    <citation type="journal article" date="2019" name="Int. J. Syst. Evol. Microbiol.">
        <title>The Global Catalogue of Microorganisms (GCM) 10K type strain sequencing project: providing services to taxonomists for standard genome sequencing and annotation.</title>
        <authorList>
            <consortium name="The Broad Institute Genomics Platform"/>
            <consortium name="The Broad Institute Genome Sequencing Center for Infectious Disease"/>
            <person name="Wu L."/>
            <person name="Ma J."/>
        </authorList>
    </citation>
    <scope>NUCLEOTIDE SEQUENCE [LARGE SCALE GENOMIC DNA]</scope>
    <source>
        <strain evidence="3">CGMCC 1.12923</strain>
    </source>
</reference>
<name>A0ABQ1QZT2_9ALTE</name>
<comment type="caution">
    <text evidence="2">The sequence shown here is derived from an EMBL/GenBank/DDBJ whole genome shotgun (WGS) entry which is preliminary data.</text>
</comment>